<dbReference type="Gene3D" id="3.30.1240.10">
    <property type="match status" value="1"/>
</dbReference>
<dbReference type="Gene3D" id="3.40.50.1000">
    <property type="entry name" value="HAD superfamily/HAD-like"/>
    <property type="match status" value="1"/>
</dbReference>
<reference evidence="1" key="1">
    <citation type="journal article" date="2022" name="Int. J. Syst. Evol. Microbiol.">
        <title>Genome-based, phenotypic and chemotaxonomic classification of Faecalibacterium strains: proposal of three novel species Faecalibacterium duncaniae sp. nov., Faecalibacterium hattorii sp. nov. and Faecalibacterium gallinarum sp. nov. .</title>
        <authorList>
            <person name="Sakamoto M."/>
            <person name="Sakurai N."/>
            <person name="Tanno H."/>
            <person name="Iino T."/>
            <person name="Ohkuma M."/>
            <person name="Endo A."/>
        </authorList>
    </citation>
    <scope>NUCLEOTIDE SEQUENCE</scope>
    <source>
        <strain evidence="1">JCM 17207</strain>
    </source>
</reference>
<evidence type="ECO:0000313" key="2">
    <source>
        <dbReference type="Proteomes" id="UP001055185"/>
    </source>
</evidence>
<comment type="caution">
    <text evidence="1">The sequence shown here is derived from an EMBL/GenBank/DDBJ whole genome shotgun (WGS) entry which is preliminary data.</text>
</comment>
<dbReference type="EMBL" id="BQKV01000026">
    <property type="protein sequence ID" value="GJN64055.1"/>
    <property type="molecule type" value="Genomic_DNA"/>
</dbReference>
<dbReference type="Proteomes" id="UP001055185">
    <property type="component" value="Unassembled WGS sequence"/>
</dbReference>
<keyword evidence="2" id="KW-1185">Reference proteome</keyword>
<sequence>MKQSLNDTLVLCDLDTLMLGPDGNLTQVVRDVLNLFLSRGGRMTVFSQRTPQAVRTMLGSVRLSAPALVCGGSLVYSFSAGCGKALAGFDVLGEDFLHKLPAAPGVGIALQMRDGSTRVLRMSQALERHLRREWTPYLLGQPEGINSADVLRVLLYKDAKNVPVLQVFEKALAESASPLLTEYLTADCLALMPKNVSAEKALEEVCAAAEVTPEQVAVVAGSQAMLGLMHLAGESAAAYDAPAEVRVAAKRVMLCACSEGAAAEYLYRFVREAENGSM</sequence>
<accession>A0AA37IXE0</accession>
<dbReference type="AlphaFoldDB" id="A0AA37IXE0"/>
<gene>
    <name evidence="1" type="ORF">JCM17207_06800</name>
</gene>
<dbReference type="RefSeq" id="WP_238316291.1">
    <property type="nucleotide sequence ID" value="NZ_BQKV01000026.1"/>
</dbReference>
<evidence type="ECO:0008006" key="3">
    <source>
        <dbReference type="Google" id="ProtNLM"/>
    </source>
</evidence>
<organism evidence="1 2">
    <name type="scientific">Faecalibacterium gallinarum</name>
    <dbReference type="NCBI Taxonomy" id="2903556"/>
    <lineage>
        <taxon>Bacteria</taxon>
        <taxon>Bacillati</taxon>
        <taxon>Bacillota</taxon>
        <taxon>Clostridia</taxon>
        <taxon>Eubacteriales</taxon>
        <taxon>Oscillospiraceae</taxon>
        <taxon>Faecalibacterium</taxon>
    </lineage>
</organism>
<dbReference type="SUPFAM" id="SSF56784">
    <property type="entry name" value="HAD-like"/>
    <property type="match status" value="1"/>
</dbReference>
<evidence type="ECO:0000313" key="1">
    <source>
        <dbReference type="EMBL" id="GJN64055.1"/>
    </source>
</evidence>
<protein>
    <recommendedName>
        <fullName evidence="3">Haloacid dehalogenase</fullName>
    </recommendedName>
</protein>
<dbReference type="InterPro" id="IPR023214">
    <property type="entry name" value="HAD_sf"/>
</dbReference>
<proteinExistence type="predicted"/>
<dbReference type="InterPro" id="IPR036412">
    <property type="entry name" value="HAD-like_sf"/>
</dbReference>
<name>A0AA37IXE0_9FIRM</name>